<feature type="compositionally biased region" description="Low complexity" evidence="1">
    <location>
        <begin position="711"/>
        <end position="726"/>
    </location>
</feature>
<feature type="domain" description="AsmA" evidence="3">
    <location>
        <begin position="324"/>
        <end position="602"/>
    </location>
</feature>
<comment type="caution">
    <text evidence="4">The sequence shown here is derived from an EMBL/GenBank/DDBJ whole genome shotgun (WGS) entry which is preliminary data.</text>
</comment>
<evidence type="ECO:0000313" key="5">
    <source>
        <dbReference type="Proteomes" id="UP000434052"/>
    </source>
</evidence>
<organism evidence="4 5">
    <name type="scientific">Oceanidesulfovibrio marinus</name>
    <dbReference type="NCBI Taxonomy" id="370038"/>
    <lineage>
        <taxon>Bacteria</taxon>
        <taxon>Pseudomonadati</taxon>
        <taxon>Thermodesulfobacteriota</taxon>
        <taxon>Desulfovibrionia</taxon>
        <taxon>Desulfovibrionales</taxon>
        <taxon>Desulfovibrionaceae</taxon>
        <taxon>Oceanidesulfovibrio</taxon>
    </lineage>
</organism>
<name>A0A6P1ZA63_9BACT</name>
<feature type="domain" description="AsmA" evidence="3">
    <location>
        <begin position="5"/>
        <end position="215"/>
    </location>
</feature>
<dbReference type="EMBL" id="QMIF01000022">
    <property type="protein sequence ID" value="TVM30503.1"/>
    <property type="molecule type" value="Genomic_DNA"/>
</dbReference>
<dbReference type="Pfam" id="PF05170">
    <property type="entry name" value="AsmA"/>
    <property type="match status" value="2"/>
</dbReference>
<feature type="transmembrane region" description="Helical" evidence="2">
    <location>
        <begin position="12"/>
        <end position="32"/>
    </location>
</feature>
<keyword evidence="2" id="KW-0472">Membrane</keyword>
<sequence>MPLSKATRTGLFIVGGLVVLVVVGLLIAILTVDPAKLASSLSKRVLEDTGRELHIDGDASVSFFPWLGVTMEDVRLTNPDSFGSGNFFTVKRMEFRARLLPLLKNRFIVDAVVLDGLTLNLVQGEQGERNWDFLQGVPQTEGQAGAQEAPESADAQEEGKPLFLDVASVDVTDASINYVNLATNSSVATSGVKLSLSEIRQQDHALGTDFSLSGKVTTTAPDMSGTYDVSSKVVMDHGSGRVFLKGFEFEFTGEGNALPGGKADLKVAADINLDTSTRGVVFDNAVFSAYGASVNGNFRFMPPGKEGGIAGDLALSQCNPRKVLAALGISVPAMKDSGAFTKLSARWRLESSFNGLNIPAMEIHLDDSQITGSLSAKAQKDSAPPSLSGRLQIDSLDADRYTPAPSGKAAPATAKKSNGGAATPADAKTMPNVDLLLSMGKLKAGGATLSNLTLTVKGSRGKYRVNPIRADLYSGSLDADASFDLTGQAPRTKLTASLAGINLGALLTDVSGKAAIRGSAKTAFTISAAGADGPQILSTLNGSGNFLVTNGDFPLASDLPKKLEIEQTGALNQVKSATSQTSFTELKGSFAIKDGVVSNNDLFLAMRMAEVKGRGDVNLPAQQIDYLATMDLLSASVLPIRIRGPLKDPSIFVDPIELVRLSAQGVQTLITAPMDAVQALTNGSIPGSETLGGVGETGKKVLEGILGGGSSTDSGSDSGSKSEGQSIEQGIGNALDSIFGGSKK</sequence>
<dbReference type="InterPro" id="IPR007844">
    <property type="entry name" value="AsmA"/>
</dbReference>
<dbReference type="RefSeq" id="WP_144307290.1">
    <property type="nucleotide sequence ID" value="NZ_QMIF01000022.1"/>
</dbReference>
<dbReference type="AlphaFoldDB" id="A0A6P1ZA63"/>
<dbReference type="PANTHER" id="PTHR30441:SF4">
    <property type="entry name" value="PROTEIN ASMA"/>
    <property type="match status" value="1"/>
</dbReference>
<protein>
    <recommendedName>
        <fullName evidence="3">AsmA domain-containing protein</fullName>
    </recommendedName>
</protein>
<keyword evidence="2" id="KW-1133">Transmembrane helix</keyword>
<evidence type="ECO:0000256" key="1">
    <source>
        <dbReference type="SAM" id="MobiDB-lite"/>
    </source>
</evidence>
<feature type="region of interest" description="Disordered" evidence="1">
    <location>
        <begin position="704"/>
        <end position="744"/>
    </location>
</feature>
<dbReference type="PANTHER" id="PTHR30441">
    <property type="entry name" value="DUF748 DOMAIN-CONTAINING PROTEIN"/>
    <property type="match status" value="1"/>
</dbReference>
<dbReference type="Proteomes" id="UP000434052">
    <property type="component" value="Unassembled WGS sequence"/>
</dbReference>
<dbReference type="GO" id="GO:0005886">
    <property type="term" value="C:plasma membrane"/>
    <property type="evidence" value="ECO:0007669"/>
    <property type="project" value="TreeGrafter"/>
</dbReference>
<keyword evidence="2" id="KW-0812">Transmembrane</keyword>
<dbReference type="InterPro" id="IPR052894">
    <property type="entry name" value="AsmA-related"/>
</dbReference>
<gene>
    <name evidence="4" type="ORF">DQK91_20560</name>
</gene>
<feature type="region of interest" description="Disordered" evidence="1">
    <location>
        <begin position="398"/>
        <end position="426"/>
    </location>
</feature>
<evidence type="ECO:0000313" key="4">
    <source>
        <dbReference type="EMBL" id="TVM30503.1"/>
    </source>
</evidence>
<reference evidence="4 5" key="1">
    <citation type="submission" date="2018-06" db="EMBL/GenBank/DDBJ databases">
        <title>Complete genome of Desulfovibrio marinus P48SEP.</title>
        <authorList>
            <person name="Crispim J.S."/>
            <person name="Vidigal P.M.P."/>
            <person name="Silva L.C.F."/>
            <person name="Araujo L.C."/>
            <person name="Laguardia C.N."/>
            <person name="Dias R.S."/>
            <person name="Sousa M.P."/>
            <person name="Paula S.O."/>
            <person name="Silva C."/>
        </authorList>
    </citation>
    <scope>NUCLEOTIDE SEQUENCE [LARGE SCALE GENOMIC DNA]</scope>
    <source>
        <strain evidence="4 5">P48SEP</strain>
    </source>
</reference>
<evidence type="ECO:0000256" key="2">
    <source>
        <dbReference type="SAM" id="Phobius"/>
    </source>
</evidence>
<dbReference type="GO" id="GO:0090313">
    <property type="term" value="P:regulation of protein targeting to membrane"/>
    <property type="evidence" value="ECO:0007669"/>
    <property type="project" value="TreeGrafter"/>
</dbReference>
<evidence type="ECO:0000259" key="3">
    <source>
        <dbReference type="Pfam" id="PF05170"/>
    </source>
</evidence>
<accession>A0A6P1ZA63</accession>
<proteinExistence type="predicted"/>
<dbReference type="OrthoDB" id="9766390at2"/>